<keyword evidence="3" id="KW-1185">Reference proteome</keyword>
<organism evidence="2 3">
    <name type="scientific">Aphis glycines</name>
    <name type="common">Soybean aphid</name>
    <dbReference type="NCBI Taxonomy" id="307491"/>
    <lineage>
        <taxon>Eukaryota</taxon>
        <taxon>Metazoa</taxon>
        <taxon>Ecdysozoa</taxon>
        <taxon>Arthropoda</taxon>
        <taxon>Hexapoda</taxon>
        <taxon>Insecta</taxon>
        <taxon>Pterygota</taxon>
        <taxon>Neoptera</taxon>
        <taxon>Paraneoptera</taxon>
        <taxon>Hemiptera</taxon>
        <taxon>Sternorrhyncha</taxon>
        <taxon>Aphidomorpha</taxon>
        <taxon>Aphidoidea</taxon>
        <taxon>Aphididae</taxon>
        <taxon>Aphidini</taxon>
        <taxon>Aphis</taxon>
        <taxon>Aphis</taxon>
    </lineage>
</organism>
<name>A0A6G0U5U0_APHGL</name>
<dbReference type="AlphaFoldDB" id="A0A6G0U5U0"/>
<evidence type="ECO:0000313" key="2">
    <source>
        <dbReference type="EMBL" id="KAE9543989.1"/>
    </source>
</evidence>
<accession>A0A6G0U5U0</accession>
<protein>
    <submittedName>
        <fullName evidence="2">Uncharacterized protein</fullName>
    </submittedName>
</protein>
<gene>
    <name evidence="2" type="ORF">AGLY_001678</name>
</gene>
<sequence length="185" mass="21726">MFIRLRAFNYRWQDVLKKTFRRLPTTFCCICVVQRRVVFSMSACASLPPSPPIKSITYIVFWYYSTIFALYCKVDGTCDLTRQVLCSTELLTWNVPRTKTIFYTMLHHHIYFNLMFSLLLKNTSNEFLPPLKFKLSRLDCIIIFIIFHSITIKIVTALHTIITTDCYNKRYTCTDVSAHSVDTLC</sequence>
<evidence type="ECO:0000313" key="3">
    <source>
        <dbReference type="Proteomes" id="UP000475862"/>
    </source>
</evidence>
<dbReference type="Proteomes" id="UP000475862">
    <property type="component" value="Unassembled WGS sequence"/>
</dbReference>
<proteinExistence type="predicted"/>
<evidence type="ECO:0000256" key="1">
    <source>
        <dbReference type="SAM" id="Phobius"/>
    </source>
</evidence>
<feature type="transmembrane region" description="Helical" evidence="1">
    <location>
        <begin position="101"/>
        <end position="121"/>
    </location>
</feature>
<keyword evidence="1" id="KW-1133">Transmembrane helix</keyword>
<feature type="transmembrane region" description="Helical" evidence="1">
    <location>
        <begin position="141"/>
        <end position="162"/>
    </location>
</feature>
<comment type="caution">
    <text evidence="2">The sequence shown here is derived from an EMBL/GenBank/DDBJ whole genome shotgun (WGS) entry which is preliminary data.</text>
</comment>
<keyword evidence="1" id="KW-0472">Membrane</keyword>
<reference evidence="2 3" key="1">
    <citation type="submission" date="2019-08" db="EMBL/GenBank/DDBJ databases">
        <title>The genome of the soybean aphid Biotype 1, its phylome, world population structure and adaptation to the North American continent.</title>
        <authorList>
            <person name="Giordano R."/>
            <person name="Donthu R.K."/>
            <person name="Hernandez A.G."/>
            <person name="Wright C.L."/>
            <person name="Zimin A.V."/>
        </authorList>
    </citation>
    <scope>NUCLEOTIDE SEQUENCE [LARGE SCALE GENOMIC DNA]</scope>
    <source>
        <tissue evidence="2">Whole aphids</tissue>
    </source>
</reference>
<keyword evidence="1" id="KW-0812">Transmembrane</keyword>
<dbReference type="EMBL" id="VYZN01000003">
    <property type="protein sequence ID" value="KAE9543989.1"/>
    <property type="molecule type" value="Genomic_DNA"/>
</dbReference>